<keyword evidence="4" id="KW-1185">Reference proteome</keyword>
<evidence type="ECO:0000313" key="4">
    <source>
        <dbReference type="Proteomes" id="UP000199112"/>
    </source>
</evidence>
<organism evidence="3 4">
    <name type="scientific">Natronorubrum sediminis</name>
    <dbReference type="NCBI Taxonomy" id="640943"/>
    <lineage>
        <taxon>Archaea</taxon>
        <taxon>Methanobacteriati</taxon>
        <taxon>Methanobacteriota</taxon>
        <taxon>Stenosarchaea group</taxon>
        <taxon>Halobacteria</taxon>
        <taxon>Halobacteriales</taxon>
        <taxon>Natrialbaceae</taxon>
        <taxon>Natronorubrum</taxon>
    </lineage>
</organism>
<proteinExistence type="predicted"/>
<dbReference type="Pfam" id="PF26436">
    <property type="entry name" value="DUF8119"/>
    <property type="match status" value="1"/>
</dbReference>
<feature type="domain" description="DUF8119" evidence="2">
    <location>
        <begin position="14"/>
        <end position="81"/>
    </location>
</feature>
<feature type="transmembrane region" description="Helical" evidence="1">
    <location>
        <begin position="29"/>
        <end position="48"/>
    </location>
</feature>
<protein>
    <recommendedName>
        <fullName evidence="2">DUF8119 domain-containing protein</fullName>
    </recommendedName>
</protein>
<evidence type="ECO:0000313" key="3">
    <source>
        <dbReference type="EMBL" id="SEH11816.1"/>
    </source>
</evidence>
<keyword evidence="1" id="KW-0812">Transmembrane</keyword>
<evidence type="ECO:0000259" key="2">
    <source>
        <dbReference type="Pfam" id="PF26436"/>
    </source>
</evidence>
<dbReference type="InterPro" id="IPR058432">
    <property type="entry name" value="DUF8119"/>
</dbReference>
<evidence type="ECO:0000256" key="1">
    <source>
        <dbReference type="SAM" id="Phobius"/>
    </source>
</evidence>
<dbReference type="Proteomes" id="UP000199112">
    <property type="component" value="Unassembled WGS sequence"/>
</dbReference>
<feature type="transmembrane region" description="Helical" evidence="1">
    <location>
        <begin position="54"/>
        <end position="76"/>
    </location>
</feature>
<keyword evidence="1" id="KW-0472">Membrane</keyword>
<sequence length="82" mass="9134">MATDDTSTTTTTTRTVGTVRRVARTIARLAGDFLIVTCWVVFLTLVFLETAWPGWSFYLLLVLGIGLYVTITAAWTDSDRDQ</sequence>
<dbReference type="AlphaFoldDB" id="A0A1H6FLT3"/>
<name>A0A1H6FLT3_9EURY</name>
<gene>
    <name evidence="3" type="ORF">SAMN04487967_0528</name>
</gene>
<keyword evidence="1" id="KW-1133">Transmembrane helix</keyword>
<dbReference type="EMBL" id="FNWL01000001">
    <property type="protein sequence ID" value="SEH11816.1"/>
    <property type="molecule type" value="Genomic_DNA"/>
</dbReference>
<dbReference type="RefSeq" id="WP_090504727.1">
    <property type="nucleotide sequence ID" value="NZ_FNWL01000001.1"/>
</dbReference>
<accession>A0A1H6FLT3</accession>
<reference evidence="4" key="1">
    <citation type="submission" date="2016-10" db="EMBL/GenBank/DDBJ databases">
        <authorList>
            <person name="Varghese N."/>
            <person name="Submissions S."/>
        </authorList>
    </citation>
    <scope>NUCLEOTIDE SEQUENCE [LARGE SCALE GENOMIC DNA]</scope>
    <source>
        <strain evidence="4">CGMCC 1.8981</strain>
    </source>
</reference>